<accession>A0A2T3AXR3</accession>
<dbReference type="InParanoid" id="A0A2T3AXR3"/>
<name>A0A2T3AXR3_AMORE</name>
<dbReference type="Pfam" id="PF10104">
    <property type="entry name" value="Brr6_like_C_C"/>
    <property type="match status" value="1"/>
</dbReference>
<dbReference type="PANTHER" id="PTHR28136">
    <property type="entry name" value="NUCLEUS EXPORT PROTEIN BRR6"/>
    <property type="match status" value="1"/>
</dbReference>
<dbReference type="GeneID" id="36569959"/>
<feature type="region of interest" description="Disordered" evidence="1">
    <location>
        <begin position="158"/>
        <end position="186"/>
    </location>
</feature>
<feature type="region of interest" description="Disordered" evidence="1">
    <location>
        <begin position="127"/>
        <end position="146"/>
    </location>
</feature>
<evidence type="ECO:0000256" key="1">
    <source>
        <dbReference type="SAM" id="MobiDB-lite"/>
    </source>
</evidence>
<dbReference type="GO" id="GO:0055088">
    <property type="term" value="P:lipid homeostasis"/>
    <property type="evidence" value="ECO:0007669"/>
    <property type="project" value="InterPro"/>
</dbReference>
<evidence type="ECO:0000259" key="3">
    <source>
        <dbReference type="SMART" id="SM01042"/>
    </source>
</evidence>
<dbReference type="SMART" id="SM01042">
    <property type="entry name" value="Brr6_like_C_C"/>
    <property type="match status" value="1"/>
</dbReference>
<feature type="transmembrane region" description="Helical" evidence="2">
    <location>
        <begin position="211"/>
        <end position="233"/>
    </location>
</feature>
<protein>
    <recommendedName>
        <fullName evidence="3">Brl1/Brr6 domain-containing protein</fullName>
    </recommendedName>
</protein>
<reference evidence="4 5" key="1">
    <citation type="journal article" date="2018" name="New Phytol.">
        <title>Comparative genomics and transcriptomics depict ericoid mycorrhizal fungi as versatile saprotrophs and plant mutualists.</title>
        <authorList>
            <person name="Martino E."/>
            <person name="Morin E."/>
            <person name="Grelet G.A."/>
            <person name="Kuo A."/>
            <person name="Kohler A."/>
            <person name="Daghino S."/>
            <person name="Barry K.W."/>
            <person name="Cichocki N."/>
            <person name="Clum A."/>
            <person name="Dockter R.B."/>
            <person name="Hainaut M."/>
            <person name="Kuo R.C."/>
            <person name="LaButti K."/>
            <person name="Lindahl B.D."/>
            <person name="Lindquist E.A."/>
            <person name="Lipzen A."/>
            <person name="Khouja H.R."/>
            <person name="Magnuson J."/>
            <person name="Murat C."/>
            <person name="Ohm R.A."/>
            <person name="Singer S.W."/>
            <person name="Spatafora J.W."/>
            <person name="Wang M."/>
            <person name="Veneault-Fourrey C."/>
            <person name="Henrissat B."/>
            <person name="Grigoriev I.V."/>
            <person name="Martin F.M."/>
            <person name="Perotto S."/>
        </authorList>
    </citation>
    <scope>NUCLEOTIDE SEQUENCE [LARGE SCALE GENOMIC DNA]</scope>
    <source>
        <strain evidence="4 5">ATCC 22711</strain>
    </source>
</reference>
<organism evidence="4 5">
    <name type="scientific">Amorphotheca resinae ATCC 22711</name>
    <dbReference type="NCBI Taxonomy" id="857342"/>
    <lineage>
        <taxon>Eukaryota</taxon>
        <taxon>Fungi</taxon>
        <taxon>Dikarya</taxon>
        <taxon>Ascomycota</taxon>
        <taxon>Pezizomycotina</taxon>
        <taxon>Leotiomycetes</taxon>
        <taxon>Helotiales</taxon>
        <taxon>Amorphothecaceae</taxon>
        <taxon>Amorphotheca</taxon>
    </lineage>
</organism>
<dbReference type="Proteomes" id="UP000241818">
    <property type="component" value="Unassembled WGS sequence"/>
</dbReference>
<dbReference type="InterPro" id="IPR018767">
    <property type="entry name" value="Brl1/Brr6_dom"/>
</dbReference>
<dbReference type="GO" id="GO:0031965">
    <property type="term" value="C:nuclear membrane"/>
    <property type="evidence" value="ECO:0007669"/>
    <property type="project" value="InterPro"/>
</dbReference>
<feature type="region of interest" description="Disordered" evidence="1">
    <location>
        <begin position="392"/>
        <end position="426"/>
    </location>
</feature>
<feature type="region of interest" description="Disordered" evidence="1">
    <location>
        <begin position="1"/>
        <end position="110"/>
    </location>
</feature>
<keyword evidence="2" id="KW-0472">Membrane</keyword>
<dbReference type="GO" id="GO:0006998">
    <property type="term" value="P:nuclear envelope organization"/>
    <property type="evidence" value="ECO:0007669"/>
    <property type="project" value="InterPro"/>
</dbReference>
<evidence type="ECO:0000313" key="5">
    <source>
        <dbReference type="Proteomes" id="UP000241818"/>
    </source>
</evidence>
<dbReference type="EMBL" id="KZ679013">
    <property type="protein sequence ID" value="PSS14866.1"/>
    <property type="molecule type" value="Genomic_DNA"/>
</dbReference>
<keyword evidence="5" id="KW-1185">Reference proteome</keyword>
<keyword evidence="2" id="KW-0812">Transmembrane</keyword>
<feature type="compositionally biased region" description="Basic and acidic residues" evidence="1">
    <location>
        <begin position="173"/>
        <end position="186"/>
    </location>
</feature>
<keyword evidence="2" id="KW-1133">Transmembrane helix</keyword>
<dbReference type="OrthoDB" id="5961at2759"/>
<dbReference type="PANTHER" id="PTHR28136:SF1">
    <property type="entry name" value="NUCLEUS EXPORT PROTEIN BRL1"/>
    <property type="match status" value="1"/>
</dbReference>
<proteinExistence type="predicted"/>
<evidence type="ECO:0000256" key="2">
    <source>
        <dbReference type="SAM" id="Phobius"/>
    </source>
</evidence>
<dbReference type="STRING" id="857342.A0A2T3AXR3"/>
<sequence length="426" mass="47513">MFNNSQKRSTESPMDWEWQTQGPTDPNSPFMTQTPKRGFESRPQSSFITASSNPAPPFRNPSFTTPRKPFDQDLFSEVSGAESSPADNADAEDTPEPKSSRAMTAFTSANSEKQPIFGRYGASFTGYSPGRAEQRRSRFGSSIAHKVRKRKRVERDHAALVGLRGSDSDSEEDSRPKSREQKATDEKAQGWLAQLLTGIESHPNLPNVLSFYAQLTLNFFFVGLAIFGVWTFWSTIKGDVDKASEEATAAVVAEMAKCARDYVDNGCAKPNRPPALEAVCENWEHCMNRDPNSVGRAKISAHTFAQIFNSFIEPISYKAMIFVVLIVTVCILVNNLAFGMFRSKSHPHHPSQPYFPPPPSAAAPYQWTAAPPPPQTPMHTQTYDLYSNTPFPQIMPSQTPMMRSPSKRRRSTSRGRRSPSKGERTF</sequence>
<feature type="compositionally biased region" description="Basic residues" evidence="1">
    <location>
        <begin position="405"/>
        <end position="419"/>
    </location>
</feature>
<feature type="compositionally biased region" description="Polar residues" evidence="1">
    <location>
        <begin position="101"/>
        <end position="110"/>
    </location>
</feature>
<evidence type="ECO:0000313" key="4">
    <source>
        <dbReference type="EMBL" id="PSS14866.1"/>
    </source>
</evidence>
<feature type="compositionally biased region" description="Polar residues" evidence="1">
    <location>
        <begin position="42"/>
        <end position="53"/>
    </location>
</feature>
<feature type="domain" description="Brl1/Brr6" evidence="3">
    <location>
        <begin position="209"/>
        <end position="342"/>
    </location>
</feature>
<feature type="transmembrane region" description="Helical" evidence="2">
    <location>
        <begin position="319"/>
        <end position="341"/>
    </location>
</feature>
<gene>
    <name evidence="4" type="ORF">M430DRAFT_123361</name>
</gene>
<dbReference type="RefSeq" id="XP_024719465.1">
    <property type="nucleotide sequence ID" value="XM_024861878.1"/>
</dbReference>
<dbReference type="AlphaFoldDB" id="A0A2T3AXR3"/>
<feature type="compositionally biased region" description="Polar residues" evidence="1">
    <location>
        <begin position="18"/>
        <end position="35"/>
    </location>
</feature>
<dbReference type="InterPro" id="IPR040202">
    <property type="entry name" value="Brl1/Brr6"/>
</dbReference>